<dbReference type="PANTHER" id="PTHR13132:SF29">
    <property type="entry name" value="ALPHA-(1,6)-FUCOSYLTRANSFERASE"/>
    <property type="match status" value="1"/>
</dbReference>
<accession>A0A7S0DI55</accession>
<feature type="compositionally biased region" description="Polar residues" evidence="1">
    <location>
        <begin position="91"/>
        <end position="110"/>
    </location>
</feature>
<organism evidence="3">
    <name type="scientific">Amorphochlora amoebiformis</name>
    <dbReference type="NCBI Taxonomy" id="1561963"/>
    <lineage>
        <taxon>Eukaryota</taxon>
        <taxon>Sar</taxon>
        <taxon>Rhizaria</taxon>
        <taxon>Cercozoa</taxon>
        <taxon>Chlorarachniophyceae</taxon>
        <taxon>Amorphochlora</taxon>
    </lineage>
</organism>
<dbReference type="AlphaFoldDB" id="A0A7S0DI55"/>
<feature type="region of interest" description="Disordered" evidence="1">
    <location>
        <begin position="74"/>
        <end position="195"/>
    </location>
</feature>
<feature type="region of interest" description="Disordered" evidence="1">
    <location>
        <begin position="218"/>
        <end position="240"/>
    </location>
</feature>
<evidence type="ECO:0000313" key="3">
    <source>
        <dbReference type="EMBL" id="CAD8453181.1"/>
    </source>
</evidence>
<evidence type="ECO:0000256" key="2">
    <source>
        <dbReference type="SAM" id="Phobius"/>
    </source>
</evidence>
<dbReference type="PANTHER" id="PTHR13132">
    <property type="entry name" value="ALPHA- 1,6 -FUCOSYLTRANSFERASE"/>
    <property type="match status" value="1"/>
</dbReference>
<proteinExistence type="predicted"/>
<dbReference type="GO" id="GO:0046921">
    <property type="term" value="F:alpha-(1-&gt;6)-fucosyltransferase activity"/>
    <property type="evidence" value="ECO:0007669"/>
    <property type="project" value="TreeGrafter"/>
</dbReference>
<reference evidence="3" key="1">
    <citation type="submission" date="2021-01" db="EMBL/GenBank/DDBJ databases">
        <authorList>
            <person name="Corre E."/>
            <person name="Pelletier E."/>
            <person name="Niang G."/>
            <person name="Scheremetjew M."/>
            <person name="Finn R."/>
            <person name="Kale V."/>
            <person name="Holt S."/>
            <person name="Cochrane G."/>
            <person name="Meng A."/>
            <person name="Brown T."/>
            <person name="Cohen L."/>
        </authorList>
    </citation>
    <scope>NUCLEOTIDE SEQUENCE</scope>
    <source>
        <strain evidence="3">CCMP2058</strain>
    </source>
</reference>
<feature type="compositionally biased region" description="Basic and acidic residues" evidence="1">
    <location>
        <begin position="112"/>
        <end position="132"/>
    </location>
</feature>
<feature type="compositionally biased region" description="Polar residues" evidence="1">
    <location>
        <begin position="133"/>
        <end position="151"/>
    </location>
</feature>
<dbReference type="GO" id="GO:0006487">
    <property type="term" value="P:protein N-linked glycosylation"/>
    <property type="evidence" value="ECO:0007669"/>
    <property type="project" value="TreeGrafter"/>
</dbReference>
<evidence type="ECO:0000256" key="1">
    <source>
        <dbReference type="SAM" id="MobiDB-lite"/>
    </source>
</evidence>
<protein>
    <submittedName>
        <fullName evidence="3">Uncharacterized protein</fullName>
    </submittedName>
</protein>
<feature type="transmembrane region" description="Helical" evidence="2">
    <location>
        <begin position="43"/>
        <end position="64"/>
    </location>
</feature>
<name>A0A7S0DI55_9EUKA</name>
<gene>
    <name evidence="3" type="ORF">LAMO00422_LOCUS12121</name>
</gene>
<feature type="compositionally biased region" description="Polar residues" evidence="1">
    <location>
        <begin position="157"/>
        <end position="171"/>
    </location>
</feature>
<dbReference type="EMBL" id="HBEM01017721">
    <property type="protein sequence ID" value="CAD8453181.1"/>
    <property type="molecule type" value="Transcribed_RNA"/>
</dbReference>
<dbReference type="Gene3D" id="3.40.50.11350">
    <property type="match status" value="1"/>
</dbReference>
<sequence length="700" mass="80141">MKNGRRCLRKITKILPPRCLEICRRNLHACNLALSLRVTRRSILGFCLVVFALISAYVSLGNVISDNSPIIPSNIQNHPKKSNRLPPQNHPKISNSQPIPTSQNHRNLTEQADDRTKKDVPDQFEHSAENRPRNTVSPPQNHQNNSVSPRQNRPIKTISTPQIRSRNTASPPENHPRDTVSENRPQLTLRKSEDGLKLGENEEIFYKCEELGDLDKDFEEEEDEKEVSASSDGRDAIEDPRDKIKVKGKYLPTNHGECLFRLEKSLSYLPNPLYLQQIHQNPPASWETDADSLRTYIEKLQNPKDCRKPLSRDKGRWHLLKLTQPGVGYNLFQFADLFARHIEMGISVIINENNYWRFTDYNCTRGYTCHWRSLTECRLKDIPQDTIIALTHQEIPPTLNDVCGGHGEWTPKKGRCLCDEGYIANEAGGDETGCRKVENEQDKHLDSDSLSEKMNDFLPWGLSAPGEVAVEASECGRTFDTINDYRHKQGYLWWHAVHLEWLVTGAKKYPQTKAWATSRGLDHKNGKTCIAVHVRNGDACMDPLSSHRTCHPWVEYLAEIEKIEKLYGKQKTIFIATDNQTVIEDAISHNSAGRRLVYQNISRAKYNPREIGDTVDIRQDLDDPEVVTEFMTEVVGLSMCGYFIGTFTSSVAWITVELQAMRLGHYRPFIGLDMAYGHNRNVGRFDTYRTFVRGRNDYFT</sequence>
<keyword evidence="2" id="KW-0472">Membrane</keyword>
<keyword evidence="2" id="KW-1133">Transmembrane helix</keyword>
<keyword evidence="2" id="KW-0812">Transmembrane</keyword>